<dbReference type="AlphaFoldDB" id="A0A9W3BRI9"/>
<reference evidence="1" key="1">
    <citation type="journal article" date="2019" name="Database">
        <title>The radish genome database (RadishGD): an integrated information resource for radish genomics.</title>
        <authorList>
            <person name="Yu H.J."/>
            <person name="Baek S."/>
            <person name="Lee Y.J."/>
            <person name="Cho A."/>
            <person name="Mun J.H."/>
        </authorList>
    </citation>
    <scope>NUCLEOTIDE SEQUENCE [LARGE SCALE GENOMIC DNA]</scope>
    <source>
        <strain evidence="1">cv. WK10039</strain>
    </source>
</reference>
<protein>
    <submittedName>
        <fullName evidence="2">Uncharacterized protein LOC130494952</fullName>
    </submittedName>
</protein>
<gene>
    <name evidence="2" type="primary">LOC130494952</name>
</gene>
<dbReference type="KEGG" id="rsz:130494952"/>
<organism evidence="1 2">
    <name type="scientific">Raphanus sativus</name>
    <name type="common">Radish</name>
    <name type="synonym">Raphanus raphanistrum var. sativus</name>
    <dbReference type="NCBI Taxonomy" id="3726"/>
    <lineage>
        <taxon>Eukaryota</taxon>
        <taxon>Viridiplantae</taxon>
        <taxon>Streptophyta</taxon>
        <taxon>Embryophyta</taxon>
        <taxon>Tracheophyta</taxon>
        <taxon>Spermatophyta</taxon>
        <taxon>Magnoliopsida</taxon>
        <taxon>eudicotyledons</taxon>
        <taxon>Gunneridae</taxon>
        <taxon>Pentapetalae</taxon>
        <taxon>rosids</taxon>
        <taxon>malvids</taxon>
        <taxon>Brassicales</taxon>
        <taxon>Brassicaceae</taxon>
        <taxon>Brassiceae</taxon>
        <taxon>Raphanus</taxon>
    </lineage>
</organism>
<accession>A0A9W3BRI9</accession>
<dbReference type="GeneID" id="130494952"/>
<name>A0A9W3BRI9_RAPSA</name>
<reference evidence="2" key="2">
    <citation type="submission" date="2025-08" db="UniProtKB">
        <authorList>
            <consortium name="RefSeq"/>
        </authorList>
    </citation>
    <scope>IDENTIFICATION</scope>
    <source>
        <tissue evidence="2">Leaf</tissue>
    </source>
</reference>
<dbReference type="OrthoDB" id="1061192at2759"/>
<evidence type="ECO:0000313" key="2">
    <source>
        <dbReference type="RefSeq" id="XP_056841796.1"/>
    </source>
</evidence>
<dbReference type="RefSeq" id="XP_056841796.1">
    <property type="nucleotide sequence ID" value="XM_056985816.1"/>
</dbReference>
<dbReference type="Proteomes" id="UP000504610">
    <property type="component" value="Chromosome 5"/>
</dbReference>
<evidence type="ECO:0000313" key="1">
    <source>
        <dbReference type="Proteomes" id="UP000504610"/>
    </source>
</evidence>
<proteinExistence type="predicted"/>
<keyword evidence="1" id="KW-1185">Reference proteome</keyword>
<sequence length="101" mass="11443">MSGKLTEKYLKEEYAAKGSRRSRKRQEYPHELLLQAIIADVDEIQSQLDYHDMACSEKEEKLLSLSAFFLNDGASIAKRLSDANVSINKLERKHIAAAVFA</sequence>